<gene>
    <name evidence="1" type="ORF">GP2143_03029</name>
</gene>
<protein>
    <submittedName>
        <fullName evidence="1">Uncharacterized protein</fullName>
    </submittedName>
</protein>
<dbReference type="Proteomes" id="UP000004931">
    <property type="component" value="Unassembled WGS sequence"/>
</dbReference>
<dbReference type="STRING" id="247633.GP2143_03029"/>
<dbReference type="AlphaFoldDB" id="A0YEM7"/>
<reference evidence="1 2" key="1">
    <citation type="journal article" date="2010" name="J. Bacteriol.">
        <title>Genome sequence of the oligotrophic marine Gammaproteobacterium HTCC2143, isolated from the Oregon Coast.</title>
        <authorList>
            <person name="Oh H.M."/>
            <person name="Kang I."/>
            <person name="Ferriera S."/>
            <person name="Giovannoni S.J."/>
            <person name="Cho J.C."/>
        </authorList>
    </citation>
    <scope>NUCLEOTIDE SEQUENCE [LARGE SCALE GENOMIC DNA]</scope>
    <source>
        <strain evidence="1 2">HTCC2143</strain>
    </source>
</reference>
<organism evidence="1 2">
    <name type="scientific">marine gamma proteobacterium HTCC2143</name>
    <dbReference type="NCBI Taxonomy" id="247633"/>
    <lineage>
        <taxon>Bacteria</taxon>
        <taxon>Pseudomonadati</taxon>
        <taxon>Pseudomonadota</taxon>
        <taxon>Gammaproteobacteria</taxon>
        <taxon>Cellvibrionales</taxon>
        <taxon>Spongiibacteraceae</taxon>
        <taxon>BD1-7 clade</taxon>
    </lineage>
</organism>
<evidence type="ECO:0000313" key="1">
    <source>
        <dbReference type="EMBL" id="EAW30863.1"/>
    </source>
</evidence>
<keyword evidence="2" id="KW-1185">Reference proteome</keyword>
<dbReference type="eggNOG" id="COG1397">
    <property type="taxonomic scope" value="Bacteria"/>
</dbReference>
<proteinExistence type="predicted"/>
<accession>A0YEM7</accession>
<evidence type="ECO:0000313" key="2">
    <source>
        <dbReference type="Proteomes" id="UP000004931"/>
    </source>
</evidence>
<dbReference type="EMBL" id="AAVT01000006">
    <property type="protein sequence ID" value="EAW30863.1"/>
    <property type="molecule type" value="Genomic_DNA"/>
</dbReference>
<comment type="caution">
    <text evidence="1">The sequence shown here is derived from an EMBL/GenBank/DDBJ whole genome shotgun (WGS) entry which is preliminary data.</text>
</comment>
<name>A0YEM7_9GAMM</name>
<sequence>MSPAQLAAVVASDWRQFLQEAPQQTIFYPKMYVGYAEQIAKQWNARQYSAGYVVGFTMPGTFMDRYETQTIAYEEHRDYKLPVAELDVFNSHIQGRIRVAAAFAETDEHSEQRLLTTAASCQ</sequence>